<feature type="domain" description="ABC-type uncharacterised transport system" evidence="2">
    <location>
        <begin position="489"/>
        <end position="707"/>
    </location>
</feature>
<organism evidence="3 4">
    <name type="scientific">Chitinophaga ginsengisegetis</name>
    <dbReference type="NCBI Taxonomy" id="393003"/>
    <lineage>
        <taxon>Bacteria</taxon>
        <taxon>Pseudomonadati</taxon>
        <taxon>Bacteroidota</taxon>
        <taxon>Chitinophagia</taxon>
        <taxon>Chitinophagales</taxon>
        <taxon>Chitinophagaceae</taxon>
        <taxon>Chitinophaga</taxon>
    </lineage>
</organism>
<dbReference type="GO" id="GO:0140359">
    <property type="term" value="F:ABC-type transporter activity"/>
    <property type="evidence" value="ECO:0007669"/>
    <property type="project" value="InterPro"/>
</dbReference>
<sequence length="776" mass="87926">MKMIFKVAKTELRNLFYSPVAWFLTIAFMVQCAFFYTYTLYPFTKWQEIFEKNNPKFKDFNVSLTSGIFLDPAGMFANVLQNLYLFVPLLTMGLISREINNGTIKLLYSSPVKLREIVFGKYFAIMLYNLLLVGIVGIFIVTGIFNIRSADYGMLLSAMLGFYLLMCSYTAIGLFMSSLTTYQIVSAIGSFLIVFILGRIGSLWQKYDFVRDLTYFLSLSGRTGKMLQGLITTKDVIYFVLIIYMFVSFTMIKLKGGRESKPWFVKAARYAAVMLLVLTIGYVSSRPALTGYWDTTVGDINTLHPNTQKIIKELGKEPLEITLYTNLLGNGANRGFPETRNDYLAALWERYQRFKPDITFKYVYYYDTDDNDSSIYRSWPGKNLKEIAAQVADGYDLNASMFMPREEIRKKIDLGPENYRLVMQLKYKGETAFVRTFDDNVFWPQEEQVAPALKRLLKADLPRNIFLTGNLERSITKRGEREFRLHTIDKTNRNALINAGFESDTLSLDNADIPANTTTLVLADPKTALSATTMSKLKQYIDKGGNLFIVGEPGKQQLLNPLLAQLGVRLMDGTLVQLSRDEMPHMATPFLTHTTAYLADEPALILLREAYKEHGDSMFITTPGTTAFAYADTGAFVIKPLLQTIENRAWLKAGALVTDSTPPVFNPAEGDSQAKAYATFISLERKVNNKEQRIVLGGDADVFSNLRQGGGFVSKGFYSWLDFNHYPIYTPRPRPLDSLFTVSSATAAMLKILYVWILPGAVLLFAIILLIRRKRK</sequence>
<keyword evidence="4" id="KW-1185">Reference proteome</keyword>
<dbReference type="Proteomes" id="UP000190166">
    <property type="component" value="Unassembled WGS sequence"/>
</dbReference>
<dbReference type="EMBL" id="FUZZ01000004">
    <property type="protein sequence ID" value="SKD09264.1"/>
    <property type="molecule type" value="Genomic_DNA"/>
</dbReference>
<feature type="transmembrane region" description="Helical" evidence="1">
    <location>
        <begin position="152"/>
        <end position="172"/>
    </location>
</feature>
<dbReference type="RefSeq" id="WP_079472404.1">
    <property type="nucleotide sequence ID" value="NZ_FUZZ01000004.1"/>
</dbReference>
<reference evidence="3 4" key="1">
    <citation type="submission" date="2017-02" db="EMBL/GenBank/DDBJ databases">
        <authorList>
            <person name="Peterson S.W."/>
        </authorList>
    </citation>
    <scope>NUCLEOTIDE SEQUENCE [LARGE SCALE GENOMIC DNA]</scope>
    <source>
        <strain evidence="3 4">DSM 18108</strain>
    </source>
</reference>
<feature type="transmembrane region" description="Helical" evidence="1">
    <location>
        <begin position="267"/>
        <end position="285"/>
    </location>
</feature>
<evidence type="ECO:0000256" key="1">
    <source>
        <dbReference type="SAM" id="Phobius"/>
    </source>
</evidence>
<keyword evidence="1" id="KW-1133">Transmembrane helix</keyword>
<feature type="transmembrane region" description="Helical" evidence="1">
    <location>
        <begin position="184"/>
        <end position="204"/>
    </location>
</feature>
<name>A0A1T5P935_9BACT</name>
<dbReference type="AlphaFoldDB" id="A0A1T5P935"/>
<feature type="transmembrane region" description="Helical" evidence="1">
    <location>
        <begin position="236"/>
        <end position="255"/>
    </location>
</feature>
<evidence type="ECO:0000313" key="3">
    <source>
        <dbReference type="EMBL" id="SKD09264.1"/>
    </source>
</evidence>
<feature type="transmembrane region" description="Helical" evidence="1">
    <location>
        <begin position="753"/>
        <end position="771"/>
    </location>
</feature>
<proteinExistence type="predicted"/>
<gene>
    <name evidence="3" type="ORF">SAMN05660461_5147</name>
</gene>
<feature type="transmembrane region" description="Helical" evidence="1">
    <location>
        <begin position="20"/>
        <end position="41"/>
    </location>
</feature>
<dbReference type="GO" id="GO:0005886">
    <property type="term" value="C:plasma membrane"/>
    <property type="evidence" value="ECO:0007669"/>
    <property type="project" value="UniProtKB-SubCell"/>
</dbReference>
<feature type="transmembrane region" description="Helical" evidence="1">
    <location>
        <begin position="122"/>
        <end position="146"/>
    </location>
</feature>
<dbReference type="Pfam" id="PF09822">
    <property type="entry name" value="ABC_transp_aux"/>
    <property type="match status" value="1"/>
</dbReference>
<evidence type="ECO:0000259" key="2">
    <source>
        <dbReference type="Pfam" id="PF09822"/>
    </source>
</evidence>
<dbReference type="Pfam" id="PF12679">
    <property type="entry name" value="ABC2_membrane_2"/>
    <property type="match status" value="1"/>
</dbReference>
<dbReference type="InterPro" id="IPR019196">
    <property type="entry name" value="ABC_transp_unknown"/>
</dbReference>
<keyword evidence="1" id="KW-0472">Membrane</keyword>
<dbReference type="PANTHER" id="PTHR43471">
    <property type="entry name" value="ABC TRANSPORTER PERMEASE"/>
    <property type="match status" value="1"/>
</dbReference>
<protein>
    <submittedName>
        <fullName evidence="3">ABC-2 type transport system permease protein</fullName>
    </submittedName>
</protein>
<dbReference type="SUPFAM" id="SSF52317">
    <property type="entry name" value="Class I glutamine amidotransferase-like"/>
    <property type="match status" value="1"/>
</dbReference>
<accession>A0A1T5P935</accession>
<keyword evidence="1" id="KW-0812">Transmembrane</keyword>
<dbReference type="STRING" id="393003.SAMN05660461_5147"/>
<dbReference type="InterPro" id="IPR029062">
    <property type="entry name" value="Class_I_gatase-like"/>
</dbReference>
<evidence type="ECO:0000313" key="4">
    <source>
        <dbReference type="Proteomes" id="UP000190166"/>
    </source>
</evidence>
<feature type="transmembrane region" description="Helical" evidence="1">
    <location>
        <begin position="75"/>
        <end position="95"/>
    </location>
</feature>